<sequence>MVPRRSISRNSSKSMKMIHSWVYRSEDGSNPRTDKRINNTWEIFRLGCSISQTNTNCRKNLWLSGQANDYLHRSPYL</sequence>
<dbReference type="AlphaFoldDB" id="A0A834HZ33"/>
<name>A0A834HZ33_RHYFE</name>
<comment type="caution">
    <text evidence="1">The sequence shown here is derived from an EMBL/GenBank/DDBJ whole genome shotgun (WGS) entry which is preliminary data.</text>
</comment>
<proteinExistence type="predicted"/>
<protein>
    <submittedName>
        <fullName evidence="1">Uncharacterized protein</fullName>
    </submittedName>
</protein>
<dbReference type="EMBL" id="JAACXV010013929">
    <property type="protein sequence ID" value="KAF7271622.1"/>
    <property type="molecule type" value="Genomic_DNA"/>
</dbReference>
<gene>
    <name evidence="1" type="ORF">GWI33_015518</name>
</gene>
<organism evidence="1 2">
    <name type="scientific">Rhynchophorus ferrugineus</name>
    <name type="common">Red palm weevil</name>
    <name type="synonym">Curculio ferrugineus</name>
    <dbReference type="NCBI Taxonomy" id="354439"/>
    <lineage>
        <taxon>Eukaryota</taxon>
        <taxon>Metazoa</taxon>
        <taxon>Ecdysozoa</taxon>
        <taxon>Arthropoda</taxon>
        <taxon>Hexapoda</taxon>
        <taxon>Insecta</taxon>
        <taxon>Pterygota</taxon>
        <taxon>Neoptera</taxon>
        <taxon>Endopterygota</taxon>
        <taxon>Coleoptera</taxon>
        <taxon>Polyphaga</taxon>
        <taxon>Cucujiformia</taxon>
        <taxon>Curculionidae</taxon>
        <taxon>Dryophthorinae</taxon>
        <taxon>Rhynchophorus</taxon>
    </lineage>
</organism>
<keyword evidence="2" id="KW-1185">Reference proteome</keyword>
<reference evidence="1" key="1">
    <citation type="submission" date="2020-08" db="EMBL/GenBank/DDBJ databases">
        <title>Genome sequencing and assembly of the red palm weevil Rhynchophorus ferrugineus.</title>
        <authorList>
            <person name="Dias G.B."/>
            <person name="Bergman C.M."/>
            <person name="Manee M."/>
        </authorList>
    </citation>
    <scope>NUCLEOTIDE SEQUENCE</scope>
    <source>
        <strain evidence="1">AA-2017</strain>
        <tissue evidence="1">Whole larva</tissue>
    </source>
</reference>
<accession>A0A834HZ33</accession>
<evidence type="ECO:0000313" key="2">
    <source>
        <dbReference type="Proteomes" id="UP000625711"/>
    </source>
</evidence>
<evidence type="ECO:0000313" key="1">
    <source>
        <dbReference type="EMBL" id="KAF7271622.1"/>
    </source>
</evidence>
<dbReference type="Proteomes" id="UP000625711">
    <property type="component" value="Unassembled WGS sequence"/>
</dbReference>